<evidence type="ECO:0000259" key="8">
    <source>
        <dbReference type="SMART" id="SM00864"/>
    </source>
</evidence>
<dbReference type="OrthoDB" id="9813375at2"/>
<dbReference type="Pfam" id="PF00091">
    <property type="entry name" value="Tubulin"/>
    <property type="match status" value="1"/>
</dbReference>
<keyword evidence="3 4" id="KW-0342">GTP-binding</keyword>
<feature type="binding site" evidence="4">
    <location>
        <position position="195"/>
    </location>
    <ligand>
        <name>GTP</name>
        <dbReference type="ChEBI" id="CHEBI:37565"/>
    </ligand>
</feature>
<dbReference type="PROSITE" id="PS01134">
    <property type="entry name" value="FTSZ_1"/>
    <property type="match status" value="1"/>
</dbReference>
<comment type="similarity">
    <text evidence="1 4 6">Belongs to the FtsZ family.</text>
</comment>
<keyword evidence="4 6" id="KW-0131">Cell cycle</keyword>
<dbReference type="InterPro" id="IPR000158">
    <property type="entry name" value="Cell_div_FtsZ"/>
</dbReference>
<keyword evidence="4 6" id="KW-0717">Septation</keyword>
<dbReference type="CDD" id="cd02201">
    <property type="entry name" value="FtsZ_type1"/>
    <property type="match status" value="1"/>
</dbReference>
<dbReference type="PANTHER" id="PTHR30314:SF3">
    <property type="entry name" value="MITOCHONDRIAL DIVISION PROTEIN FSZA"/>
    <property type="match status" value="1"/>
</dbReference>
<dbReference type="SMART" id="SM00865">
    <property type="entry name" value="Tubulin_C"/>
    <property type="match status" value="1"/>
</dbReference>
<sequence length="653" mass="71346">MESNNEFGSISFDLPKNQSNVIKVIGVGGGGSNAINHMFRQGIVGVDFVICNTDSQALQNSPVPNKIQLGIGLTEGLGAGANPEVGQQSALESIEEIEKMLDSNTKMVFITAGMGGGTGTGAAPVIAQLAKERDILTVGIVTIPFQFEGKVRSEQALQGVEKLRKHVDSLIVINNNKLREVYGNLGFKSGFSKADEVLATASRGIAEVITNHYALNIDLRDAKTVLSNSGTAIMGSATASGENRAKDAIVAALDSPLLNDNKITGAKNVLLLIVFGTNEITMDEMGEINDYIQTEAGYSANIIMGAGEDESLGDAISVTVIATGFNVEQQAEIVNSEPKKIIHTLEGEQKLVQDLTQKPMVPSFDFSSIAQEVKPEPVAEVTPAAEEKIVFALEEEVEVVEKKPVAEVDLIPTSEFINNLDVFFEIVSPVKEEPKFEIKDVREIEVFGAEIVKPEVREVQEQISFSFDLTNGGVSTNDDRMVFDLTEETREMKVNEPVQVVPVTEVNESGVVRYSLDDYMEKENELLASKPVAEVKETPIAPELDITMRKAEEAPAAAQSFFDEISPVEMTIEETLRMRAEERKRKMKEFNYKFNNSASRVNELEREPAYKRMGVDLNSAPVDNSKSRMSLGLDSNDDIQLRSNNSFLHDNVD</sequence>
<dbReference type="PROSITE" id="PS01135">
    <property type="entry name" value="FTSZ_2"/>
    <property type="match status" value="1"/>
</dbReference>
<evidence type="ECO:0000256" key="4">
    <source>
        <dbReference type="HAMAP-Rule" id="MF_00909"/>
    </source>
</evidence>
<comment type="subunit">
    <text evidence="4">Homodimer. Polymerizes to form a dynamic ring structure in a strictly GTP-dependent manner. Interacts directly with several other division proteins.</text>
</comment>
<dbReference type="Proteomes" id="UP000030121">
    <property type="component" value="Unassembled WGS sequence"/>
</dbReference>
<keyword evidence="11" id="KW-1185">Reference proteome</keyword>
<dbReference type="RefSeq" id="WP_026979550.1">
    <property type="nucleotide sequence ID" value="NZ_AUCZ01000003.1"/>
</dbReference>
<dbReference type="InterPro" id="IPR003008">
    <property type="entry name" value="Tubulin_FtsZ_GTPase"/>
</dbReference>
<dbReference type="InterPro" id="IPR020805">
    <property type="entry name" value="Cell_div_FtsZ_CS"/>
</dbReference>
<evidence type="ECO:0000256" key="7">
    <source>
        <dbReference type="SAM" id="MobiDB-lite"/>
    </source>
</evidence>
<dbReference type="STRING" id="1121899.GCA_000430025_00780"/>
<comment type="caution">
    <text evidence="10">The sequence shown here is derived from an EMBL/GenBank/DDBJ whole genome shotgun (WGS) entry which is preliminary data.</text>
</comment>
<feature type="binding site" evidence="4">
    <location>
        <position position="148"/>
    </location>
    <ligand>
        <name>GTP</name>
        <dbReference type="ChEBI" id="CHEBI:37565"/>
    </ligand>
</feature>
<feature type="domain" description="Tubulin/FtsZ 2-layer sandwich" evidence="9">
    <location>
        <begin position="215"/>
        <end position="334"/>
    </location>
</feature>
<dbReference type="NCBIfam" id="TIGR00065">
    <property type="entry name" value="ftsZ"/>
    <property type="match status" value="1"/>
</dbReference>
<dbReference type="InterPro" id="IPR045061">
    <property type="entry name" value="FtsZ/CetZ"/>
</dbReference>
<feature type="domain" description="Tubulin/FtsZ GTPase" evidence="8">
    <location>
        <begin position="21"/>
        <end position="213"/>
    </location>
</feature>
<keyword evidence="4" id="KW-0963">Cytoplasm</keyword>
<dbReference type="EMBL" id="JRLW01000015">
    <property type="protein sequence ID" value="KGO88760.1"/>
    <property type="molecule type" value="Genomic_DNA"/>
</dbReference>
<dbReference type="GO" id="GO:0000917">
    <property type="term" value="P:division septum assembly"/>
    <property type="evidence" value="ECO:0007669"/>
    <property type="project" value="UniProtKB-KW"/>
</dbReference>
<dbReference type="GO" id="GO:0043093">
    <property type="term" value="P:FtsZ-dependent cytokinesis"/>
    <property type="evidence" value="ECO:0007669"/>
    <property type="project" value="UniProtKB-UniRule"/>
</dbReference>
<dbReference type="FunFam" id="3.40.50.1440:FF:000001">
    <property type="entry name" value="Cell division protein FtsZ"/>
    <property type="match status" value="1"/>
</dbReference>
<dbReference type="HAMAP" id="MF_00909">
    <property type="entry name" value="FtsZ"/>
    <property type="match status" value="1"/>
</dbReference>
<dbReference type="GO" id="GO:0005525">
    <property type="term" value="F:GTP binding"/>
    <property type="evidence" value="ECO:0007669"/>
    <property type="project" value="UniProtKB-UniRule"/>
</dbReference>
<dbReference type="GO" id="GO:0032153">
    <property type="term" value="C:cell division site"/>
    <property type="evidence" value="ECO:0007669"/>
    <property type="project" value="UniProtKB-UniRule"/>
</dbReference>
<dbReference type="PANTHER" id="PTHR30314">
    <property type="entry name" value="CELL DIVISION PROTEIN FTSZ-RELATED"/>
    <property type="match status" value="1"/>
</dbReference>
<evidence type="ECO:0000256" key="2">
    <source>
        <dbReference type="ARBA" id="ARBA00022741"/>
    </source>
</evidence>
<proteinExistence type="inferred from homology"/>
<evidence type="ECO:0000313" key="11">
    <source>
        <dbReference type="Proteomes" id="UP000030121"/>
    </source>
</evidence>
<dbReference type="GO" id="GO:0051258">
    <property type="term" value="P:protein polymerization"/>
    <property type="evidence" value="ECO:0007669"/>
    <property type="project" value="UniProtKB-UniRule"/>
</dbReference>
<feature type="binding site" evidence="4">
    <location>
        <begin position="117"/>
        <end position="119"/>
    </location>
    <ligand>
        <name>GTP</name>
        <dbReference type="ChEBI" id="CHEBI:37565"/>
    </ligand>
</feature>
<reference evidence="10 11" key="1">
    <citation type="submission" date="2013-09" db="EMBL/GenBank/DDBJ databases">
        <authorList>
            <person name="Zeng Z."/>
            <person name="Chen C."/>
        </authorList>
    </citation>
    <scope>NUCLEOTIDE SEQUENCE [LARGE SCALE GENOMIC DNA]</scope>
    <source>
        <strain evidence="10 11">GH29-5</strain>
    </source>
</reference>
<evidence type="ECO:0000256" key="3">
    <source>
        <dbReference type="ARBA" id="ARBA00023134"/>
    </source>
</evidence>
<comment type="function">
    <text evidence="4 6">Essential cell division protein that forms a contractile ring structure (Z ring) at the future cell division site. The regulation of the ring assembly controls the timing and the location of cell division. One of the functions of the FtsZ ring is to recruit other cell division proteins to the septum to produce a new cell wall between the dividing cells. Binds GTP and shows GTPase activity.</text>
</comment>
<dbReference type="PRINTS" id="PR00423">
    <property type="entry name" value="CELLDVISFTSZ"/>
</dbReference>
<feature type="region of interest" description="Disordered" evidence="7">
    <location>
        <begin position="615"/>
        <end position="653"/>
    </location>
</feature>
<dbReference type="SUPFAM" id="SSF52490">
    <property type="entry name" value="Tubulin nucleotide-binding domain-like"/>
    <property type="match status" value="1"/>
</dbReference>
<name>A0A0A2MKD3_9FLAO</name>
<dbReference type="GO" id="GO:0003924">
    <property type="term" value="F:GTPase activity"/>
    <property type="evidence" value="ECO:0007669"/>
    <property type="project" value="UniProtKB-UniRule"/>
</dbReference>
<dbReference type="eggNOG" id="COG0206">
    <property type="taxonomic scope" value="Bacteria"/>
</dbReference>
<evidence type="ECO:0000313" key="10">
    <source>
        <dbReference type="EMBL" id="KGO88760.1"/>
    </source>
</evidence>
<feature type="binding site" evidence="4">
    <location>
        <begin position="29"/>
        <end position="33"/>
    </location>
    <ligand>
        <name>GTP</name>
        <dbReference type="ChEBI" id="CHEBI:37565"/>
    </ligand>
</feature>
<accession>A0A0A2MKD3</accession>
<dbReference type="GO" id="GO:0005737">
    <property type="term" value="C:cytoplasm"/>
    <property type="evidence" value="ECO:0007669"/>
    <property type="project" value="UniProtKB-SubCell"/>
</dbReference>
<evidence type="ECO:0000256" key="6">
    <source>
        <dbReference type="RuleBase" id="RU000631"/>
    </source>
</evidence>
<keyword evidence="2 4" id="KW-0547">Nucleotide-binding</keyword>
<feature type="compositionally biased region" description="Polar residues" evidence="7">
    <location>
        <begin position="641"/>
        <end position="653"/>
    </location>
</feature>
<dbReference type="Pfam" id="PF12327">
    <property type="entry name" value="FtsZ_C"/>
    <property type="match status" value="1"/>
</dbReference>
<feature type="binding site" evidence="4">
    <location>
        <position position="152"/>
    </location>
    <ligand>
        <name>GTP</name>
        <dbReference type="ChEBI" id="CHEBI:37565"/>
    </ligand>
</feature>
<dbReference type="SMART" id="SM00864">
    <property type="entry name" value="Tubulin"/>
    <property type="match status" value="1"/>
</dbReference>
<evidence type="ECO:0000259" key="9">
    <source>
        <dbReference type="SMART" id="SM00865"/>
    </source>
</evidence>
<dbReference type="SUPFAM" id="SSF55307">
    <property type="entry name" value="Tubulin C-terminal domain-like"/>
    <property type="match status" value="1"/>
</dbReference>
<gene>
    <name evidence="4" type="primary">ftsZ</name>
    <name evidence="10" type="ORF">Q764_11020</name>
</gene>
<dbReference type="InterPro" id="IPR036525">
    <property type="entry name" value="Tubulin/FtsZ_GTPase_sf"/>
</dbReference>
<dbReference type="InterPro" id="IPR018316">
    <property type="entry name" value="Tubulin/FtsZ_2-layer-sand-dom"/>
</dbReference>
<protein>
    <recommendedName>
        <fullName evidence="4 5">Cell division protein FtsZ</fullName>
    </recommendedName>
</protein>
<dbReference type="InterPro" id="IPR008280">
    <property type="entry name" value="Tub_FtsZ_C"/>
</dbReference>
<dbReference type="InterPro" id="IPR024757">
    <property type="entry name" value="FtsZ_C"/>
</dbReference>
<dbReference type="Gene3D" id="3.40.50.1440">
    <property type="entry name" value="Tubulin/FtsZ, GTPase domain"/>
    <property type="match status" value="1"/>
</dbReference>
<evidence type="ECO:0000256" key="5">
    <source>
        <dbReference type="NCBIfam" id="TIGR00065"/>
    </source>
</evidence>
<evidence type="ECO:0000256" key="1">
    <source>
        <dbReference type="ARBA" id="ARBA00009690"/>
    </source>
</evidence>
<keyword evidence="4 6" id="KW-0132">Cell division</keyword>
<comment type="subcellular location">
    <subcellularLocation>
        <location evidence="4">Cytoplasm</location>
    </subcellularLocation>
    <text evidence="4">Assembles at midcell at the inner surface of the cytoplasmic membrane.</text>
</comment>
<dbReference type="AlphaFoldDB" id="A0A0A2MKD3"/>
<dbReference type="Gene3D" id="3.30.1330.20">
    <property type="entry name" value="Tubulin/FtsZ, C-terminal domain"/>
    <property type="match status" value="1"/>
</dbReference>
<organism evidence="10 11">
    <name type="scientific">Flavobacterium suncheonense GH29-5 = DSM 17707</name>
    <dbReference type="NCBI Taxonomy" id="1121899"/>
    <lineage>
        <taxon>Bacteria</taxon>
        <taxon>Pseudomonadati</taxon>
        <taxon>Bacteroidota</taxon>
        <taxon>Flavobacteriia</taxon>
        <taxon>Flavobacteriales</taxon>
        <taxon>Flavobacteriaceae</taxon>
        <taxon>Flavobacterium</taxon>
    </lineage>
</organism>
<dbReference type="InterPro" id="IPR037103">
    <property type="entry name" value="Tubulin/FtsZ-like_C"/>
</dbReference>